<feature type="region of interest" description="Disordered" evidence="1">
    <location>
        <begin position="118"/>
        <end position="138"/>
    </location>
</feature>
<feature type="compositionally biased region" description="Polar residues" evidence="1">
    <location>
        <begin position="118"/>
        <end position="134"/>
    </location>
</feature>
<keyword evidence="2" id="KW-0472">Membrane</keyword>
<dbReference type="Proteomes" id="UP000541444">
    <property type="component" value="Unassembled WGS sequence"/>
</dbReference>
<gene>
    <name evidence="3" type="ORF">GIB67_039510</name>
</gene>
<evidence type="ECO:0000313" key="3">
    <source>
        <dbReference type="EMBL" id="KAF6142546.1"/>
    </source>
</evidence>
<evidence type="ECO:0000313" key="4">
    <source>
        <dbReference type="Proteomes" id="UP000541444"/>
    </source>
</evidence>
<dbReference type="AlphaFoldDB" id="A0A7J7LIR0"/>
<evidence type="ECO:0000256" key="1">
    <source>
        <dbReference type="SAM" id="MobiDB-lite"/>
    </source>
</evidence>
<feature type="compositionally biased region" description="Polar residues" evidence="1">
    <location>
        <begin position="88"/>
        <end position="106"/>
    </location>
</feature>
<evidence type="ECO:0000256" key="2">
    <source>
        <dbReference type="SAM" id="Phobius"/>
    </source>
</evidence>
<organism evidence="3 4">
    <name type="scientific">Kingdonia uniflora</name>
    <dbReference type="NCBI Taxonomy" id="39325"/>
    <lineage>
        <taxon>Eukaryota</taxon>
        <taxon>Viridiplantae</taxon>
        <taxon>Streptophyta</taxon>
        <taxon>Embryophyta</taxon>
        <taxon>Tracheophyta</taxon>
        <taxon>Spermatophyta</taxon>
        <taxon>Magnoliopsida</taxon>
        <taxon>Ranunculales</taxon>
        <taxon>Circaeasteraceae</taxon>
        <taxon>Kingdonia</taxon>
    </lineage>
</organism>
<sequence length="172" mass="19072">MKEKWFGNQPSCLDLITTYSSTSMTPDSFWGLFVIVGVSSLSSLLIFVALFYYDHRDIWRLIIPENSLWQTIIIVALHFDTKVDNEDPSSPNTEATSIEASPNNNAPNVEAISIKASPNKNAPESLPSNSSHTGGNLFPLKDQHTLAEQISDTQEQSSLLDLSILNGHIRVR</sequence>
<feature type="transmembrane region" description="Helical" evidence="2">
    <location>
        <begin position="29"/>
        <end position="53"/>
    </location>
</feature>
<comment type="caution">
    <text evidence="3">The sequence shown here is derived from an EMBL/GenBank/DDBJ whole genome shotgun (WGS) entry which is preliminary data.</text>
</comment>
<dbReference type="EMBL" id="JACGCM010002254">
    <property type="protein sequence ID" value="KAF6142546.1"/>
    <property type="molecule type" value="Genomic_DNA"/>
</dbReference>
<protein>
    <submittedName>
        <fullName evidence="3">Uncharacterized protein</fullName>
    </submittedName>
</protein>
<keyword evidence="2" id="KW-0812">Transmembrane</keyword>
<keyword evidence="2" id="KW-1133">Transmembrane helix</keyword>
<accession>A0A7J7LIR0</accession>
<keyword evidence="4" id="KW-1185">Reference proteome</keyword>
<reference evidence="3 4" key="1">
    <citation type="journal article" date="2020" name="IScience">
        <title>Genome Sequencing of the Endangered Kingdonia uniflora (Circaeasteraceae, Ranunculales) Reveals Potential Mechanisms of Evolutionary Specialization.</title>
        <authorList>
            <person name="Sun Y."/>
            <person name="Deng T."/>
            <person name="Zhang A."/>
            <person name="Moore M.J."/>
            <person name="Landis J.B."/>
            <person name="Lin N."/>
            <person name="Zhang H."/>
            <person name="Zhang X."/>
            <person name="Huang J."/>
            <person name="Zhang X."/>
            <person name="Sun H."/>
            <person name="Wang H."/>
        </authorList>
    </citation>
    <scope>NUCLEOTIDE SEQUENCE [LARGE SCALE GENOMIC DNA]</scope>
    <source>
        <strain evidence="3">TB1705</strain>
        <tissue evidence="3">Leaf</tissue>
    </source>
</reference>
<feature type="region of interest" description="Disordered" evidence="1">
    <location>
        <begin position="85"/>
        <end position="106"/>
    </location>
</feature>
<name>A0A7J7LIR0_9MAGN</name>
<proteinExistence type="predicted"/>